<sequence length="72" mass="7820">MTGCMIGGCDEAPTEQVTVNESGLLLVYAVCERHGRAIFEGQMHAESSDPKCGFIGPVGRLSRYRYLVLLDA</sequence>
<dbReference type="EMBL" id="BMGP01000003">
    <property type="protein sequence ID" value="GGF25813.1"/>
    <property type="molecule type" value="Genomic_DNA"/>
</dbReference>
<keyword evidence="2" id="KW-1185">Reference proteome</keyword>
<evidence type="ECO:0000313" key="2">
    <source>
        <dbReference type="Proteomes" id="UP000598775"/>
    </source>
</evidence>
<gene>
    <name evidence="1" type="ORF">GCM10011399_19080</name>
</gene>
<proteinExistence type="predicted"/>
<organism evidence="1 2">
    <name type="scientific">Subtercola lobariae</name>
    <dbReference type="NCBI Taxonomy" id="1588641"/>
    <lineage>
        <taxon>Bacteria</taxon>
        <taxon>Bacillati</taxon>
        <taxon>Actinomycetota</taxon>
        <taxon>Actinomycetes</taxon>
        <taxon>Micrococcales</taxon>
        <taxon>Microbacteriaceae</taxon>
        <taxon>Subtercola</taxon>
    </lineage>
</organism>
<protein>
    <submittedName>
        <fullName evidence="1">Uncharacterized protein</fullName>
    </submittedName>
</protein>
<comment type="caution">
    <text evidence="1">The sequence shown here is derived from an EMBL/GenBank/DDBJ whole genome shotgun (WGS) entry which is preliminary data.</text>
</comment>
<evidence type="ECO:0000313" key="1">
    <source>
        <dbReference type="EMBL" id="GGF25813.1"/>
    </source>
</evidence>
<accession>A0A917EZ72</accession>
<dbReference type="AlphaFoldDB" id="A0A917EZ72"/>
<dbReference type="Proteomes" id="UP000598775">
    <property type="component" value="Unassembled WGS sequence"/>
</dbReference>
<reference evidence="1 2" key="1">
    <citation type="journal article" date="2014" name="Int. J. Syst. Evol. Microbiol.">
        <title>Complete genome sequence of Corynebacterium casei LMG S-19264T (=DSM 44701T), isolated from a smear-ripened cheese.</title>
        <authorList>
            <consortium name="US DOE Joint Genome Institute (JGI-PGF)"/>
            <person name="Walter F."/>
            <person name="Albersmeier A."/>
            <person name="Kalinowski J."/>
            <person name="Ruckert C."/>
        </authorList>
    </citation>
    <scope>NUCLEOTIDE SEQUENCE [LARGE SCALE GENOMIC DNA]</scope>
    <source>
        <strain evidence="1 2">CGMCC 1.12976</strain>
    </source>
</reference>
<name>A0A917EZ72_9MICO</name>